<dbReference type="PANTHER" id="PTHR11851">
    <property type="entry name" value="METALLOPROTEASE"/>
    <property type="match status" value="1"/>
</dbReference>
<dbReference type="PANTHER" id="PTHR11851:SF49">
    <property type="entry name" value="MITOCHONDRIAL-PROCESSING PEPTIDASE SUBUNIT ALPHA"/>
    <property type="match status" value="1"/>
</dbReference>
<feature type="domain" description="Peptidase M16 N-terminal" evidence="4">
    <location>
        <begin position="56"/>
        <end position="199"/>
    </location>
</feature>
<evidence type="ECO:0000313" key="6">
    <source>
        <dbReference type="EMBL" id="MDA5193944.1"/>
    </source>
</evidence>
<protein>
    <submittedName>
        <fullName evidence="6">Insulinase family protein</fullName>
    </submittedName>
</protein>
<feature type="chain" id="PRO_5040825602" evidence="3">
    <location>
        <begin position="36"/>
        <end position="478"/>
    </location>
</feature>
<dbReference type="InterPro" id="IPR011249">
    <property type="entry name" value="Metalloenz_LuxS/M16"/>
</dbReference>
<comment type="caution">
    <text evidence="6">The sequence shown here is derived from an EMBL/GenBank/DDBJ whole genome shotgun (WGS) entry which is preliminary data.</text>
</comment>
<keyword evidence="3" id="KW-0732">Signal</keyword>
<dbReference type="GO" id="GO:0008237">
    <property type="term" value="F:metallopeptidase activity"/>
    <property type="evidence" value="ECO:0007669"/>
    <property type="project" value="UniProtKB-KW"/>
</dbReference>
<keyword evidence="2" id="KW-0645">Protease</keyword>
<evidence type="ECO:0000256" key="3">
    <source>
        <dbReference type="SAM" id="SignalP"/>
    </source>
</evidence>
<feature type="signal peptide" evidence="3">
    <location>
        <begin position="1"/>
        <end position="35"/>
    </location>
</feature>
<evidence type="ECO:0000259" key="5">
    <source>
        <dbReference type="Pfam" id="PF05193"/>
    </source>
</evidence>
<evidence type="ECO:0000259" key="4">
    <source>
        <dbReference type="Pfam" id="PF00675"/>
    </source>
</evidence>
<dbReference type="GO" id="GO:0046872">
    <property type="term" value="F:metal ion binding"/>
    <property type="evidence" value="ECO:0007669"/>
    <property type="project" value="InterPro"/>
</dbReference>
<evidence type="ECO:0000313" key="7">
    <source>
        <dbReference type="Proteomes" id="UP001141619"/>
    </source>
</evidence>
<keyword evidence="2" id="KW-0378">Hydrolase</keyword>
<dbReference type="Proteomes" id="UP001141619">
    <property type="component" value="Unassembled WGS sequence"/>
</dbReference>
<dbReference type="Pfam" id="PF05193">
    <property type="entry name" value="Peptidase_M16_C"/>
    <property type="match status" value="1"/>
</dbReference>
<dbReference type="AlphaFoldDB" id="A0A9X3TYM1"/>
<organism evidence="6 7">
    <name type="scientific">Govanella unica</name>
    <dbReference type="NCBI Taxonomy" id="2975056"/>
    <lineage>
        <taxon>Bacteria</taxon>
        <taxon>Pseudomonadati</taxon>
        <taxon>Pseudomonadota</taxon>
        <taxon>Alphaproteobacteria</taxon>
        <taxon>Emcibacterales</taxon>
        <taxon>Govanellaceae</taxon>
        <taxon>Govanella</taxon>
    </lineage>
</organism>
<sequence>MRFAKNKAVKNLALAVTLSIGLSAGAMMPFAPANASEMAAKIPVQSYQLKNGMQIVVIPDHRAPIVTHMVWYKVGSADEPGGRSGLAHFLEHLMFKRTGKLKDGEFSKIVSENGGQHNAFTSYDMTAYYQDVAVDRLPLMMSLEADRMTGLKLKPEDIASERQVIIEERRMRTENNPASLLNEQMMASLFLAHPYHIPVIGWKDEMEALDYKSVIDFYKAHYTPSNAILVVAGDVTGDAVLKLAEKTYGKVRGPEVGPRVRPGEPTPVAARRVILVDERVRQPLMQRLYLAPSYRVGGTPGEAEALDVLGEILGGGSTSRLYRRLVVDKKLATEAAAWNDASAYDLGSFGVYAAPVPGSAATDRDRLQKVETEVDSVIRELLTHGVTADEVARAKSRMIAAEVYSRDSITTLARVFGQGLTTGLTIDQIQSWTDRINAVTPEAVQAAARSILQDQRSVTGLLLPPVPVVANTMAGVKQ</sequence>
<evidence type="ECO:0000256" key="2">
    <source>
        <dbReference type="ARBA" id="ARBA00023049"/>
    </source>
</evidence>
<gene>
    <name evidence="6" type="ORF">NYP16_08270</name>
</gene>
<name>A0A9X3TYM1_9PROT</name>
<reference evidence="6" key="2">
    <citation type="journal article" date="2023" name="Syst. Appl. Microbiol.">
        <title>Govania unica gen. nov., sp. nov., a rare biosphere bacterium that represents a novel family in the class Alphaproteobacteria.</title>
        <authorList>
            <person name="Vandamme P."/>
            <person name="Peeters C."/>
            <person name="Hettiarachchi A."/>
            <person name="Cnockaert M."/>
            <person name="Carlier A."/>
        </authorList>
    </citation>
    <scope>NUCLEOTIDE SEQUENCE</scope>
    <source>
        <strain evidence="6">LMG 31809</strain>
    </source>
</reference>
<dbReference type="SUPFAM" id="SSF63411">
    <property type="entry name" value="LuxS/MPP-like metallohydrolase"/>
    <property type="match status" value="2"/>
</dbReference>
<keyword evidence="2" id="KW-0482">Metalloprotease</keyword>
<evidence type="ECO:0000256" key="1">
    <source>
        <dbReference type="ARBA" id="ARBA00007261"/>
    </source>
</evidence>
<dbReference type="InterPro" id="IPR007863">
    <property type="entry name" value="Peptidase_M16_C"/>
</dbReference>
<keyword evidence="7" id="KW-1185">Reference proteome</keyword>
<dbReference type="Gene3D" id="3.30.830.10">
    <property type="entry name" value="Metalloenzyme, LuxS/M16 peptidase-like"/>
    <property type="match status" value="2"/>
</dbReference>
<accession>A0A9X3TYM1</accession>
<dbReference type="InterPro" id="IPR050361">
    <property type="entry name" value="MPP/UQCRC_Complex"/>
</dbReference>
<dbReference type="EMBL" id="JANWOI010000003">
    <property type="protein sequence ID" value="MDA5193944.1"/>
    <property type="molecule type" value="Genomic_DNA"/>
</dbReference>
<dbReference type="Pfam" id="PF00675">
    <property type="entry name" value="Peptidase_M16"/>
    <property type="match status" value="1"/>
</dbReference>
<feature type="domain" description="Peptidase M16 C-terminal" evidence="5">
    <location>
        <begin position="209"/>
        <end position="397"/>
    </location>
</feature>
<proteinExistence type="inferred from homology"/>
<dbReference type="RefSeq" id="WP_274943651.1">
    <property type="nucleotide sequence ID" value="NZ_JANWOI010000003.1"/>
</dbReference>
<dbReference type="InterPro" id="IPR011765">
    <property type="entry name" value="Pept_M16_N"/>
</dbReference>
<reference evidence="6" key="1">
    <citation type="submission" date="2022-08" db="EMBL/GenBank/DDBJ databases">
        <authorList>
            <person name="Vandamme P."/>
            <person name="Hettiarachchi A."/>
            <person name="Peeters C."/>
            <person name="Cnockaert M."/>
            <person name="Carlier A."/>
        </authorList>
    </citation>
    <scope>NUCLEOTIDE SEQUENCE</scope>
    <source>
        <strain evidence="6">LMG 31809</strain>
    </source>
</reference>
<comment type="similarity">
    <text evidence="1">Belongs to the peptidase M16 family.</text>
</comment>